<accession>A0ABW5BQB7</accession>
<evidence type="ECO:0000313" key="2">
    <source>
        <dbReference type="Proteomes" id="UP001597318"/>
    </source>
</evidence>
<comment type="caution">
    <text evidence="1">The sequence shown here is derived from an EMBL/GenBank/DDBJ whole genome shotgun (WGS) entry which is preliminary data.</text>
</comment>
<protein>
    <submittedName>
        <fullName evidence="1">Uncharacterized protein</fullName>
    </submittedName>
</protein>
<reference evidence="2" key="1">
    <citation type="journal article" date="2019" name="Int. J. Syst. Evol. Microbiol.">
        <title>The Global Catalogue of Microorganisms (GCM) 10K type strain sequencing project: providing services to taxonomists for standard genome sequencing and annotation.</title>
        <authorList>
            <consortium name="The Broad Institute Genomics Platform"/>
            <consortium name="The Broad Institute Genome Sequencing Center for Infectious Disease"/>
            <person name="Wu L."/>
            <person name="Ma J."/>
        </authorList>
    </citation>
    <scope>NUCLEOTIDE SEQUENCE [LARGE SCALE GENOMIC DNA]</scope>
    <source>
        <strain evidence="2">CGMCC 1.15474</strain>
    </source>
</reference>
<dbReference type="EMBL" id="JBHUIK010000001">
    <property type="protein sequence ID" value="MFD2212328.1"/>
    <property type="molecule type" value="Genomic_DNA"/>
</dbReference>
<proteinExistence type="predicted"/>
<evidence type="ECO:0000313" key="1">
    <source>
        <dbReference type="EMBL" id="MFD2212328.1"/>
    </source>
</evidence>
<sequence>MKTHLQKLEQKSYEANTKLYHHFTEIREPNAIARRLSLLLTEMQQYARASINAHQYKTEQKEFLSILYRNADETNEMYTMLQNVSPINLQVEIHSISYTLVELVPNIVEEYGREETLFIITPRFQQLSNVWRV</sequence>
<organism evidence="1 2">
    <name type="scientific">Metabacillus endolithicus</name>
    <dbReference type="NCBI Taxonomy" id="1535204"/>
    <lineage>
        <taxon>Bacteria</taxon>
        <taxon>Bacillati</taxon>
        <taxon>Bacillota</taxon>
        <taxon>Bacilli</taxon>
        <taxon>Bacillales</taxon>
        <taxon>Bacillaceae</taxon>
        <taxon>Metabacillus</taxon>
    </lineage>
</organism>
<gene>
    <name evidence="1" type="ORF">ACFSKK_01225</name>
</gene>
<dbReference type="RefSeq" id="WP_247342573.1">
    <property type="nucleotide sequence ID" value="NZ_CP095550.1"/>
</dbReference>
<keyword evidence="2" id="KW-1185">Reference proteome</keyword>
<name>A0ABW5BQB7_9BACI</name>
<dbReference type="Proteomes" id="UP001597318">
    <property type="component" value="Unassembled WGS sequence"/>
</dbReference>